<organism evidence="1">
    <name type="scientific">Anguilla anguilla</name>
    <name type="common">European freshwater eel</name>
    <name type="synonym">Muraena anguilla</name>
    <dbReference type="NCBI Taxonomy" id="7936"/>
    <lineage>
        <taxon>Eukaryota</taxon>
        <taxon>Metazoa</taxon>
        <taxon>Chordata</taxon>
        <taxon>Craniata</taxon>
        <taxon>Vertebrata</taxon>
        <taxon>Euteleostomi</taxon>
        <taxon>Actinopterygii</taxon>
        <taxon>Neopterygii</taxon>
        <taxon>Teleostei</taxon>
        <taxon>Anguilliformes</taxon>
        <taxon>Anguillidae</taxon>
        <taxon>Anguilla</taxon>
    </lineage>
</organism>
<reference evidence="1" key="2">
    <citation type="journal article" date="2015" name="Fish Shellfish Immunol.">
        <title>Early steps in the European eel (Anguilla anguilla)-Vibrio vulnificus interaction in the gills: Role of the RtxA13 toxin.</title>
        <authorList>
            <person name="Callol A."/>
            <person name="Pajuelo D."/>
            <person name="Ebbesson L."/>
            <person name="Teles M."/>
            <person name="MacKenzie S."/>
            <person name="Amaro C."/>
        </authorList>
    </citation>
    <scope>NUCLEOTIDE SEQUENCE</scope>
</reference>
<dbReference type="AlphaFoldDB" id="A0A0E9QS90"/>
<protein>
    <submittedName>
        <fullName evidence="1">Uncharacterized protein</fullName>
    </submittedName>
</protein>
<evidence type="ECO:0000313" key="1">
    <source>
        <dbReference type="EMBL" id="JAH19719.1"/>
    </source>
</evidence>
<proteinExistence type="predicted"/>
<dbReference type="EMBL" id="GBXM01088858">
    <property type="protein sequence ID" value="JAH19719.1"/>
    <property type="molecule type" value="Transcribed_RNA"/>
</dbReference>
<reference evidence="1" key="1">
    <citation type="submission" date="2014-11" db="EMBL/GenBank/DDBJ databases">
        <authorList>
            <person name="Amaro Gonzalez C."/>
        </authorList>
    </citation>
    <scope>NUCLEOTIDE SEQUENCE</scope>
</reference>
<sequence length="54" mass="6243">MSFVGVGVKTDRTVDFRNRYRQPCNNITLKTSQKSLIAFPCKHRALWCQDICVP</sequence>
<accession>A0A0E9QS90</accession>
<name>A0A0E9QS90_ANGAN</name>